<gene>
    <name evidence="2" type="primary">44</name>
    <name evidence="2" type="ORF">PBI_LESEDI_44</name>
</gene>
<protein>
    <submittedName>
        <fullName evidence="2">Uncharacterized protein</fullName>
    </submittedName>
</protein>
<name>G1D3J0_9CAUD</name>
<dbReference type="GeneID" id="40233611"/>
<dbReference type="InterPro" id="IPR057999">
    <property type="entry name" value="Gp49"/>
</dbReference>
<dbReference type="KEGG" id="vg:40233611"/>
<feature type="region of interest" description="Disordered" evidence="1">
    <location>
        <begin position="101"/>
        <end position="135"/>
    </location>
</feature>
<dbReference type="Proteomes" id="UP000008415">
    <property type="component" value="Segment"/>
</dbReference>
<accession>G1D3J0</accession>
<organism evidence="2 3">
    <name type="scientific">Mycobacterium phage Lesedi</name>
    <dbReference type="NCBI Taxonomy" id="2922211"/>
    <lineage>
        <taxon>Viruses</taxon>
        <taxon>Duplodnaviria</taxon>
        <taxon>Heunggongvirae</taxon>
        <taxon>Uroviricota</taxon>
        <taxon>Caudoviricetes</taxon>
        <taxon>Fromanvirus</taxon>
        <taxon>Fromanvirus lesedi</taxon>
    </lineage>
</organism>
<dbReference type="Pfam" id="PF25690">
    <property type="entry name" value="Phage_gp49"/>
    <property type="match status" value="1"/>
</dbReference>
<reference evidence="2 3" key="1">
    <citation type="journal article" date="2012" name="J. Virol.">
        <title>Complete Genome Sequences of 138 Mycobacteriophages.</title>
        <authorList>
            <consortium name="the Science Education Alliance Phage Hunters Advancing Genomics and Evolutionary Science Program"/>
            <consortium name="the KwaZulu-Natal Research Institute for Tuberculosis and HIV Mycobacterial Genetics Course Students"/>
            <consortium name="the Phage Hunters Integrating Research and Education Program"/>
            <person name="Hatfull G.F."/>
        </authorList>
    </citation>
    <scope>NUCLEOTIDE SEQUENCE [LARGE SCALE GENOMIC DNA]</scope>
    <source>
        <strain evidence="2">Lesedi</strain>
    </source>
</reference>
<evidence type="ECO:0000313" key="3">
    <source>
        <dbReference type="Proteomes" id="UP000008415"/>
    </source>
</evidence>
<evidence type="ECO:0000256" key="1">
    <source>
        <dbReference type="SAM" id="MobiDB-lite"/>
    </source>
</evidence>
<proteinExistence type="predicted"/>
<sequence length="173" mass="18587">MTVTTDPWGSNDNGPEQTLTSPSPEPPATWQKKKETSVVNNSSNVAPGEGKIVTTLKGGRDFDAPWIVIHASSVEESDALLDAKFKDYMDKVKKVAAAFAGGSAAPAPAQSSGGGYQRQAPQGAQEAPEWAPPKPYDDFVYKTGVSKKTGKVWHAWMPPTKDDGRDAKFFYAN</sequence>
<feature type="compositionally biased region" description="Polar residues" evidence="1">
    <location>
        <begin position="1"/>
        <end position="22"/>
    </location>
</feature>
<feature type="region of interest" description="Disordered" evidence="1">
    <location>
        <begin position="1"/>
        <end position="50"/>
    </location>
</feature>
<evidence type="ECO:0000313" key="2">
    <source>
        <dbReference type="EMBL" id="AEK09340.1"/>
    </source>
</evidence>
<feature type="compositionally biased region" description="Low complexity" evidence="1">
    <location>
        <begin position="101"/>
        <end position="111"/>
    </location>
</feature>
<dbReference type="RefSeq" id="YP_009636866.1">
    <property type="nucleotide sequence ID" value="NC_042321.1"/>
</dbReference>
<keyword evidence="3" id="KW-1185">Reference proteome</keyword>
<dbReference type="EMBL" id="JF937100">
    <property type="protein sequence ID" value="AEK09340.1"/>
    <property type="molecule type" value="Genomic_DNA"/>
</dbReference>